<gene>
    <name evidence="2" type="ORF">GMARGA_LOCUS20800</name>
</gene>
<evidence type="ECO:0000256" key="1">
    <source>
        <dbReference type="SAM" id="MobiDB-lite"/>
    </source>
</evidence>
<feature type="compositionally biased region" description="Basic and acidic residues" evidence="1">
    <location>
        <begin position="1"/>
        <end position="15"/>
    </location>
</feature>
<reference evidence="2 3" key="1">
    <citation type="submission" date="2021-06" db="EMBL/GenBank/DDBJ databases">
        <authorList>
            <person name="Kallberg Y."/>
            <person name="Tangrot J."/>
            <person name="Rosling A."/>
        </authorList>
    </citation>
    <scope>NUCLEOTIDE SEQUENCE [LARGE SCALE GENOMIC DNA]</scope>
    <source>
        <strain evidence="2 3">120-4 pot B 10/14</strain>
    </source>
</reference>
<proteinExistence type="predicted"/>
<keyword evidence="3" id="KW-1185">Reference proteome</keyword>
<feature type="region of interest" description="Disordered" evidence="1">
    <location>
        <begin position="1"/>
        <end position="26"/>
    </location>
</feature>
<dbReference type="EMBL" id="CAJVQB010018598">
    <property type="protein sequence ID" value="CAG8788215.1"/>
    <property type="molecule type" value="Genomic_DNA"/>
</dbReference>
<organism evidence="2 3">
    <name type="scientific">Gigaspora margarita</name>
    <dbReference type="NCBI Taxonomy" id="4874"/>
    <lineage>
        <taxon>Eukaryota</taxon>
        <taxon>Fungi</taxon>
        <taxon>Fungi incertae sedis</taxon>
        <taxon>Mucoromycota</taxon>
        <taxon>Glomeromycotina</taxon>
        <taxon>Glomeromycetes</taxon>
        <taxon>Diversisporales</taxon>
        <taxon>Gigasporaceae</taxon>
        <taxon>Gigaspora</taxon>
    </lineage>
</organism>
<evidence type="ECO:0000313" key="3">
    <source>
        <dbReference type="Proteomes" id="UP000789901"/>
    </source>
</evidence>
<evidence type="ECO:0000313" key="2">
    <source>
        <dbReference type="EMBL" id="CAG8788215.1"/>
    </source>
</evidence>
<comment type="caution">
    <text evidence="2">The sequence shown here is derived from an EMBL/GenBank/DDBJ whole genome shotgun (WGS) entry which is preliminary data.</text>
</comment>
<sequence>MGIRHVDARRNDRKGSKCGSKGDPVFDENILEEDCVIKDNEKDNVIDKKKNRVINKLNEMKSIQAKGVNSKNLPMKSVNQDDTFEFNDNGIEAADSKANDPKNGIRHQYGINIRKDKVKTFIDYQKSSAIAN</sequence>
<protein>
    <submittedName>
        <fullName evidence="2">9790_t:CDS:1</fullName>
    </submittedName>
</protein>
<accession>A0ABN7VNQ0</accession>
<dbReference type="Proteomes" id="UP000789901">
    <property type="component" value="Unassembled WGS sequence"/>
</dbReference>
<name>A0ABN7VNQ0_GIGMA</name>
<feature type="non-terminal residue" evidence="2">
    <location>
        <position position="132"/>
    </location>
</feature>